<keyword evidence="2" id="KW-0547">Nucleotide-binding</keyword>
<feature type="domain" description="AAA+ ATPase" evidence="5">
    <location>
        <begin position="90"/>
        <end position="223"/>
    </location>
</feature>
<dbReference type="InterPro" id="IPR047661">
    <property type="entry name" value="IstB"/>
</dbReference>
<dbReference type="EMBL" id="FNCJ01000047">
    <property type="protein sequence ID" value="SDI90796.1"/>
    <property type="molecule type" value="Genomic_DNA"/>
</dbReference>
<reference evidence="6 7" key="1">
    <citation type="submission" date="2016-10" db="EMBL/GenBank/DDBJ databases">
        <authorList>
            <person name="de Groot N.N."/>
        </authorList>
    </citation>
    <scope>NUCLEOTIDE SEQUENCE [LARGE SCALE GENOMIC DNA]</scope>
    <source>
        <strain evidence="6 7">LMG 2247</strain>
    </source>
</reference>
<dbReference type="PANTHER" id="PTHR30050">
    <property type="entry name" value="CHROMOSOMAL REPLICATION INITIATOR PROTEIN DNAA"/>
    <property type="match status" value="1"/>
</dbReference>
<dbReference type="SMART" id="SM00382">
    <property type="entry name" value="AAA"/>
    <property type="match status" value="1"/>
</dbReference>
<dbReference type="GO" id="GO:0006260">
    <property type="term" value="P:DNA replication"/>
    <property type="evidence" value="ECO:0007669"/>
    <property type="project" value="TreeGrafter"/>
</dbReference>
<dbReference type="NCBIfam" id="NF038214">
    <property type="entry name" value="IS21_help_AAA"/>
    <property type="match status" value="1"/>
</dbReference>
<proteinExistence type="inferred from homology"/>
<evidence type="ECO:0000256" key="3">
    <source>
        <dbReference type="ARBA" id="ARBA00022840"/>
    </source>
</evidence>
<feature type="region of interest" description="Disordered" evidence="4">
    <location>
        <begin position="235"/>
        <end position="255"/>
    </location>
</feature>
<dbReference type="SUPFAM" id="SSF52540">
    <property type="entry name" value="P-loop containing nucleoside triphosphate hydrolases"/>
    <property type="match status" value="1"/>
</dbReference>
<organism evidence="6 7">
    <name type="scientific">Paraburkholderia phenazinium</name>
    <dbReference type="NCBI Taxonomy" id="60549"/>
    <lineage>
        <taxon>Bacteria</taxon>
        <taxon>Pseudomonadati</taxon>
        <taxon>Pseudomonadota</taxon>
        <taxon>Betaproteobacteria</taxon>
        <taxon>Burkholderiales</taxon>
        <taxon>Burkholderiaceae</taxon>
        <taxon>Paraburkholderia</taxon>
    </lineage>
</organism>
<dbReference type="PANTHER" id="PTHR30050:SF4">
    <property type="entry name" value="ATP-BINDING PROTEIN RV3427C IN INSERTION SEQUENCE-RELATED"/>
    <property type="match status" value="1"/>
</dbReference>
<dbReference type="Gene3D" id="3.40.50.300">
    <property type="entry name" value="P-loop containing nucleotide triphosphate hydrolases"/>
    <property type="match status" value="1"/>
</dbReference>
<evidence type="ECO:0000313" key="6">
    <source>
        <dbReference type="EMBL" id="SDI90796.1"/>
    </source>
</evidence>
<protein>
    <submittedName>
        <fullName evidence="6">DNA replication protein DnaC</fullName>
    </submittedName>
</protein>
<accession>A0A1G8PEP5</accession>
<gene>
    <name evidence="6" type="ORF">SAMN05216466_1473</name>
</gene>
<keyword evidence="3" id="KW-0067">ATP-binding</keyword>
<evidence type="ECO:0000256" key="1">
    <source>
        <dbReference type="ARBA" id="ARBA00008059"/>
    </source>
</evidence>
<dbReference type="InterPro" id="IPR028350">
    <property type="entry name" value="DNAC/IstB-like"/>
</dbReference>
<dbReference type="Proteomes" id="UP000199706">
    <property type="component" value="Unassembled WGS sequence"/>
</dbReference>
<dbReference type="Pfam" id="PF01695">
    <property type="entry name" value="IstB_IS21"/>
    <property type="match status" value="1"/>
</dbReference>
<dbReference type="OrthoDB" id="9773429at2"/>
<dbReference type="RefSeq" id="WP_090696068.1">
    <property type="nucleotide sequence ID" value="NZ_FNCJ01000047.1"/>
</dbReference>
<evidence type="ECO:0000313" key="7">
    <source>
        <dbReference type="Proteomes" id="UP000199706"/>
    </source>
</evidence>
<evidence type="ECO:0000256" key="4">
    <source>
        <dbReference type="SAM" id="MobiDB-lite"/>
    </source>
</evidence>
<feature type="compositionally biased region" description="Basic residues" evidence="4">
    <location>
        <begin position="243"/>
        <end position="255"/>
    </location>
</feature>
<dbReference type="InterPro" id="IPR027417">
    <property type="entry name" value="P-loop_NTPase"/>
</dbReference>
<evidence type="ECO:0000256" key="2">
    <source>
        <dbReference type="ARBA" id="ARBA00022741"/>
    </source>
</evidence>
<dbReference type="CDD" id="cd00009">
    <property type="entry name" value="AAA"/>
    <property type="match status" value="1"/>
</dbReference>
<dbReference type="GO" id="GO:0005524">
    <property type="term" value="F:ATP binding"/>
    <property type="evidence" value="ECO:0007669"/>
    <property type="project" value="UniProtKB-KW"/>
</dbReference>
<evidence type="ECO:0000259" key="5">
    <source>
        <dbReference type="SMART" id="SM00382"/>
    </source>
</evidence>
<dbReference type="InterPro" id="IPR003593">
    <property type="entry name" value="AAA+_ATPase"/>
</dbReference>
<dbReference type="AlphaFoldDB" id="A0A1G8PEP5"/>
<dbReference type="InterPro" id="IPR002611">
    <property type="entry name" value="IstB_ATP-bd"/>
</dbReference>
<sequence length="255" mass="28758">MSTTENLQSRANALRLYGLLTHWPELANADWVEPLVQWEEDERARRSLERRIRDAHLGNFKPLCDFDWAWPTRCDRLAVEELMSLEFVRDYANVVLIGPNGVGKSTLALNLAYQALVNGHTALFTSAGQMLGELAALDSDSALRRRLHRYTSPAVLVIDELGYLSYSNRNADLLFELISRRYGVASTVVTTNRPFAEWSEVFPNAACVVSLVDRLVHRAEVIAIEGESYRVKEARERAEQRASRRGAARGGKTKP</sequence>
<dbReference type="PIRSF" id="PIRSF003073">
    <property type="entry name" value="DNAC_TnpB_IstB"/>
    <property type="match status" value="1"/>
</dbReference>
<name>A0A1G8PEP5_9BURK</name>
<comment type="similarity">
    <text evidence="1">Belongs to the IS21/IS1162 putative ATP-binding protein family.</text>
</comment>